<gene>
    <name evidence="1" type="ORF">ANN_26775</name>
</gene>
<proteinExistence type="predicted"/>
<evidence type="ECO:0000313" key="1">
    <source>
        <dbReference type="EMBL" id="KAJ4426976.1"/>
    </source>
</evidence>
<dbReference type="InterPro" id="IPR036397">
    <property type="entry name" value="RNaseH_sf"/>
</dbReference>
<organism evidence="1 2">
    <name type="scientific">Periplaneta americana</name>
    <name type="common">American cockroach</name>
    <name type="synonym">Blatta americana</name>
    <dbReference type="NCBI Taxonomy" id="6978"/>
    <lineage>
        <taxon>Eukaryota</taxon>
        <taxon>Metazoa</taxon>
        <taxon>Ecdysozoa</taxon>
        <taxon>Arthropoda</taxon>
        <taxon>Hexapoda</taxon>
        <taxon>Insecta</taxon>
        <taxon>Pterygota</taxon>
        <taxon>Neoptera</taxon>
        <taxon>Polyneoptera</taxon>
        <taxon>Dictyoptera</taxon>
        <taxon>Blattodea</taxon>
        <taxon>Blattoidea</taxon>
        <taxon>Blattidae</taxon>
        <taxon>Blattinae</taxon>
        <taxon>Periplaneta</taxon>
    </lineage>
</organism>
<accession>A0ABQ8RZ59</accession>
<sequence length="284" mass="31598">MVHITVTSWNTIYDRPAGRRKRPNLSNPHRIVIHDGVRSHISASMVNLLRRWNWGILEYPPYTPEMSPFNNVAEGTIWGIIKESAYVIGRINTANQQMIEVVTSAVKDIGGNVTMAIGTAALGRVEDTIKFLKGSLQAIHNFQTAGFNTLNNILDGMSSVIINLIDQTANPTIGTTHPHPYHRQLHIAEPKSAVVQETLKTTTNSVETGRLSKDLDFRATEAVRGNRMDACPLQNTILLQNSVRESYDYTFDTNGEILFMKFGMTTDDPQVDDDDAIMDASCDP</sequence>
<name>A0ABQ8RZ59_PERAM</name>
<comment type="caution">
    <text evidence="1">The sequence shown here is derived from an EMBL/GenBank/DDBJ whole genome shotgun (WGS) entry which is preliminary data.</text>
</comment>
<dbReference type="EMBL" id="JAJSOF020000039">
    <property type="protein sequence ID" value="KAJ4426976.1"/>
    <property type="molecule type" value="Genomic_DNA"/>
</dbReference>
<dbReference type="Gene3D" id="3.30.420.10">
    <property type="entry name" value="Ribonuclease H-like superfamily/Ribonuclease H"/>
    <property type="match status" value="1"/>
</dbReference>
<protein>
    <recommendedName>
        <fullName evidence="3">DDE-1 domain-containing protein</fullName>
    </recommendedName>
</protein>
<evidence type="ECO:0000313" key="2">
    <source>
        <dbReference type="Proteomes" id="UP001148838"/>
    </source>
</evidence>
<keyword evidence="2" id="KW-1185">Reference proteome</keyword>
<evidence type="ECO:0008006" key="3">
    <source>
        <dbReference type="Google" id="ProtNLM"/>
    </source>
</evidence>
<reference evidence="1 2" key="1">
    <citation type="journal article" date="2022" name="Allergy">
        <title>Genome assembly and annotation of Periplaneta americana reveal a comprehensive cockroach allergen profile.</title>
        <authorList>
            <person name="Wang L."/>
            <person name="Xiong Q."/>
            <person name="Saelim N."/>
            <person name="Wang L."/>
            <person name="Nong W."/>
            <person name="Wan A.T."/>
            <person name="Shi M."/>
            <person name="Liu X."/>
            <person name="Cao Q."/>
            <person name="Hui J.H.L."/>
            <person name="Sookrung N."/>
            <person name="Leung T.F."/>
            <person name="Tungtrongchitr A."/>
            <person name="Tsui S.K.W."/>
        </authorList>
    </citation>
    <scope>NUCLEOTIDE SEQUENCE [LARGE SCALE GENOMIC DNA]</scope>
    <source>
        <strain evidence="1">PWHHKU_190912</strain>
    </source>
</reference>
<dbReference type="Proteomes" id="UP001148838">
    <property type="component" value="Unassembled WGS sequence"/>
</dbReference>